<evidence type="ECO:0000313" key="1">
    <source>
        <dbReference type="EMBL" id="XFO69529.1"/>
    </source>
</evidence>
<protein>
    <recommendedName>
        <fullName evidence="3">Spo0E like sporulation regulatory protein</fullName>
    </recommendedName>
</protein>
<sequence length="57" mass="6687">MKTLLKQISQVADELYNGNIDSANKENLLNRLEKLSVDYINLKRELHITNDHQQHLL</sequence>
<name>A0ABZ3IV08_9FIRM</name>
<evidence type="ECO:0008006" key="3">
    <source>
        <dbReference type="Google" id="ProtNLM"/>
    </source>
</evidence>
<proteinExistence type="predicted"/>
<dbReference type="EMBL" id="CP155573">
    <property type="protein sequence ID" value="XFO69529.1"/>
    <property type="molecule type" value="Genomic_DNA"/>
</dbReference>
<dbReference type="RefSeq" id="WP_169717980.1">
    <property type="nucleotide sequence ID" value="NZ_CP155573.1"/>
</dbReference>
<dbReference type="Proteomes" id="UP000216752">
    <property type="component" value="Chromosome"/>
</dbReference>
<gene>
    <name evidence="1" type="ORF">SPSIL_057630</name>
</gene>
<reference evidence="1" key="1">
    <citation type="submission" date="2024-05" db="EMBL/GenBank/DDBJ databases">
        <title>Isolation and characterization of Sporomusa carbonis sp. nov., a carboxydotrophic hydrogenogen in the genus of Sporomusa isolated from a charcoal burning pile.</title>
        <authorList>
            <person name="Boeer T."/>
            <person name="Rosenbaum F."/>
            <person name="Eysell L."/>
            <person name="Mueller V."/>
            <person name="Daniel R."/>
            <person name="Poehlein A."/>
        </authorList>
    </citation>
    <scope>NUCLEOTIDE SEQUENCE [LARGE SCALE GENOMIC DNA]</scope>
    <source>
        <strain evidence="1">DSM 10669</strain>
    </source>
</reference>
<evidence type="ECO:0000313" key="2">
    <source>
        <dbReference type="Proteomes" id="UP000216752"/>
    </source>
</evidence>
<accession>A0ABZ3IV08</accession>
<organism evidence="1 2">
    <name type="scientific">Sporomusa silvacetica DSM 10669</name>
    <dbReference type="NCBI Taxonomy" id="1123289"/>
    <lineage>
        <taxon>Bacteria</taxon>
        <taxon>Bacillati</taxon>
        <taxon>Bacillota</taxon>
        <taxon>Negativicutes</taxon>
        <taxon>Selenomonadales</taxon>
        <taxon>Sporomusaceae</taxon>
        <taxon>Sporomusa</taxon>
    </lineage>
</organism>
<keyword evidence="2" id="KW-1185">Reference proteome</keyword>